<keyword evidence="7 10" id="KW-0406">Ion transport</keyword>
<feature type="transmembrane region" description="Helical" evidence="10">
    <location>
        <begin position="242"/>
        <end position="259"/>
    </location>
</feature>
<dbReference type="PROSITE" id="PS50271">
    <property type="entry name" value="ZF_UBP"/>
    <property type="match status" value="1"/>
</dbReference>
<dbReference type="Pfam" id="PF00999">
    <property type="entry name" value="Na_H_Exchanger"/>
    <property type="match status" value="1"/>
</dbReference>
<feature type="transmembrane region" description="Helical" evidence="10">
    <location>
        <begin position="192"/>
        <end position="211"/>
    </location>
</feature>
<evidence type="ECO:0000256" key="2">
    <source>
        <dbReference type="ARBA" id="ARBA00022448"/>
    </source>
</evidence>
<keyword evidence="5 10" id="KW-1133">Transmembrane helix</keyword>
<feature type="transmembrane region" description="Helical" evidence="10">
    <location>
        <begin position="62"/>
        <end position="83"/>
    </location>
</feature>
<keyword evidence="8 10" id="KW-0472">Membrane</keyword>
<keyword evidence="4 10" id="KW-0812">Transmembrane</keyword>
<dbReference type="PANTHER" id="PTHR10110:SF86">
    <property type="entry name" value="SODIUM_HYDROGEN EXCHANGER 7"/>
    <property type="match status" value="1"/>
</dbReference>
<dbReference type="GO" id="GO:0098719">
    <property type="term" value="P:sodium ion import across plasma membrane"/>
    <property type="evidence" value="ECO:0007669"/>
    <property type="project" value="TreeGrafter"/>
</dbReference>
<dbReference type="InterPro" id="IPR004705">
    <property type="entry name" value="Cation/H_exchanger_CPA1_bac"/>
</dbReference>
<evidence type="ECO:0000256" key="7">
    <source>
        <dbReference type="ARBA" id="ARBA00023065"/>
    </source>
</evidence>
<keyword evidence="6 10" id="KW-0915">Sodium</keyword>
<evidence type="ECO:0000256" key="4">
    <source>
        <dbReference type="ARBA" id="ARBA00022692"/>
    </source>
</evidence>
<comment type="caution">
    <text evidence="10">Lacks conserved residue(s) required for the propagation of feature annotation.</text>
</comment>
<dbReference type="PANTHER" id="PTHR10110">
    <property type="entry name" value="SODIUM/HYDROGEN EXCHANGER"/>
    <property type="match status" value="1"/>
</dbReference>
<feature type="domain" description="UBP-type" evidence="11">
    <location>
        <begin position="567"/>
        <end position="650"/>
    </location>
</feature>
<evidence type="ECO:0000256" key="9">
    <source>
        <dbReference type="ARBA" id="ARBA00023201"/>
    </source>
</evidence>
<feature type="transmembrane region" description="Helical" evidence="10">
    <location>
        <begin position="12"/>
        <end position="31"/>
    </location>
</feature>
<protein>
    <submittedName>
        <fullName evidence="12">Na+/H+ antiporter</fullName>
    </submittedName>
</protein>
<proteinExistence type="inferred from homology"/>
<dbReference type="AlphaFoldDB" id="A0A6J4MDX8"/>
<comment type="similarity">
    <text evidence="10">Belongs to the monovalent cation:proton antiporter 1 (CPA1) transporter (TC 2.A.36) family.</text>
</comment>
<keyword evidence="2 10" id="KW-0813">Transport</keyword>
<dbReference type="SUPFAM" id="SSF57850">
    <property type="entry name" value="RING/U-box"/>
    <property type="match status" value="1"/>
</dbReference>
<feature type="transmembrane region" description="Helical" evidence="10">
    <location>
        <begin position="280"/>
        <end position="301"/>
    </location>
</feature>
<evidence type="ECO:0000313" key="12">
    <source>
        <dbReference type="EMBL" id="CAA9357586.1"/>
    </source>
</evidence>
<organism evidence="12">
    <name type="scientific">uncultured Nocardioidaceae bacterium</name>
    <dbReference type="NCBI Taxonomy" id="253824"/>
    <lineage>
        <taxon>Bacteria</taxon>
        <taxon>Bacillati</taxon>
        <taxon>Actinomycetota</taxon>
        <taxon>Actinomycetes</taxon>
        <taxon>Propionibacteriales</taxon>
        <taxon>Nocardioidaceae</taxon>
        <taxon>environmental samples</taxon>
    </lineage>
</organism>
<evidence type="ECO:0000256" key="1">
    <source>
        <dbReference type="ARBA" id="ARBA00004651"/>
    </source>
</evidence>
<dbReference type="NCBIfam" id="TIGR00831">
    <property type="entry name" value="a_cpa1"/>
    <property type="match status" value="1"/>
</dbReference>
<dbReference type="GO" id="GO:0008270">
    <property type="term" value="F:zinc ion binding"/>
    <property type="evidence" value="ECO:0007669"/>
    <property type="project" value="InterPro"/>
</dbReference>
<name>A0A6J4MDX8_9ACTN</name>
<dbReference type="Pfam" id="PF02148">
    <property type="entry name" value="zf-UBP"/>
    <property type="match status" value="1"/>
</dbReference>
<dbReference type="GO" id="GO:0051453">
    <property type="term" value="P:regulation of intracellular pH"/>
    <property type="evidence" value="ECO:0007669"/>
    <property type="project" value="TreeGrafter"/>
</dbReference>
<dbReference type="GO" id="GO:0015385">
    <property type="term" value="F:sodium:proton antiporter activity"/>
    <property type="evidence" value="ECO:0007669"/>
    <property type="project" value="InterPro"/>
</dbReference>
<dbReference type="InterPro" id="IPR006153">
    <property type="entry name" value="Cation/H_exchanger_TM"/>
</dbReference>
<feature type="transmembrane region" description="Helical" evidence="10">
    <location>
        <begin position="95"/>
        <end position="118"/>
    </location>
</feature>
<comment type="subcellular location">
    <subcellularLocation>
        <location evidence="1 10">Cell membrane</location>
        <topology evidence="1 10">Multi-pass membrane protein</topology>
    </subcellularLocation>
</comment>
<dbReference type="GO" id="GO:0005886">
    <property type="term" value="C:plasma membrane"/>
    <property type="evidence" value="ECO:0007669"/>
    <property type="project" value="UniProtKB-SubCell"/>
</dbReference>
<keyword evidence="9 10" id="KW-0739">Sodium transport</keyword>
<keyword evidence="3 10" id="KW-1003">Cell membrane</keyword>
<dbReference type="Gene3D" id="3.30.40.10">
    <property type="entry name" value="Zinc/RING finger domain, C3HC4 (zinc finger)"/>
    <property type="match status" value="1"/>
</dbReference>
<feature type="transmembrane region" description="Helical" evidence="10">
    <location>
        <begin position="313"/>
        <end position="335"/>
    </location>
</feature>
<dbReference type="Gene3D" id="6.10.140.1330">
    <property type="match status" value="1"/>
</dbReference>
<evidence type="ECO:0000256" key="5">
    <source>
        <dbReference type="ARBA" id="ARBA00022989"/>
    </source>
</evidence>
<dbReference type="InterPro" id="IPR018422">
    <property type="entry name" value="Cation/H_exchanger_CPA1"/>
</dbReference>
<feature type="transmembrane region" description="Helical" evidence="10">
    <location>
        <begin position="356"/>
        <end position="375"/>
    </location>
</feature>
<dbReference type="InterPro" id="IPR001607">
    <property type="entry name" value="Znf_UBP"/>
</dbReference>
<accession>A0A6J4MDX8</accession>
<dbReference type="EMBL" id="CADCUH010000157">
    <property type="protein sequence ID" value="CAA9357586.1"/>
    <property type="molecule type" value="Genomic_DNA"/>
</dbReference>
<feature type="transmembrane region" description="Helical" evidence="10">
    <location>
        <begin position="387"/>
        <end position="408"/>
    </location>
</feature>
<evidence type="ECO:0000259" key="11">
    <source>
        <dbReference type="PROSITE" id="PS50271"/>
    </source>
</evidence>
<comment type="function">
    <text evidence="10">Na(+)/H(+) antiporter that extrudes sodium in exchange for external protons.</text>
</comment>
<evidence type="ECO:0000256" key="6">
    <source>
        <dbReference type="ARBA" id="ARBA00023053"/>
    </source>
</evidence>
<dbReference type="InterPro" id="IPR013083">
    <property type="entry name" value="Znf_RING/FYVE/PHD"/>
</dbReference>
<gene>
    <name evidence="12" type="ORF">AVDCRST_MAG36-2392</name>
</gene>
<sequence length="650" mass="69717">MRSRPVTGDDGPVHVALGLVSLVLAVLVLTAAAERVRFPPPVLLVAAGAAAAYVPGVPEVRLTAEVVLVGLLPPLLYSTALRTSLVDFTANRRSILLLSIGLVVFTTLGVAVVVRLVLPSVPWWTAFAIGAVVAPPDAVAATAVARRIGLPRRLVTVLEGESLLNDATALVALRTSLGAAMVSVSVVDVGVAFLETALGGVLVGVLVYLVVGWVRRRLVEPVIDTSISLVTPFIAYVAAEELHVSGVLAVVVAGLLLGHRAPVLQTPSSRISESLNWRTMAFLLEGAVFLLIGLQLRWILAEVQRSAVPGPRIAVACVAVLLAVVVLRLAWVFPVRRYLIDRGLDRDQRRPWQETAVVGWTGMRGVVTLAAAFAIPPDAPAREVLLLIAFTVTAGTLALQGLSLPWLVRRLGVPGPDPREDALARAELLQQATQAGLAKLEEVAAQEALEEGDPVPDVLRQRLEQRDFAAWERLGTVRGQLGEDVDETPTERYARIRLAMLDAERERVLELRKRGRTPHEVVEDVLRMLDVEESVLDARVAQRRALVESPAAGRRTRTPAASGRAVDACEHLAGAAALAGPAPRECGDCLEEGLAWVHLRQCTACGHVGCCDSSPGRHADRHFNREGHPVMASVEPGEGWRWCFVDRIVG</sequence>
<evidence type="ECO:0000256" key="10">
    <source>
        <dbReference type="RuleBase" id="RU366002"/>
    </source>
</evidence>
<reference evidence="12" key="1">
    <citation type="submission" date="2020-02" db="EMBL/GenBank/DDBJ databases">
        <authorList>
            <person name="Meier V. D."/>
        </authorList>
    </citation>
    <scope>NUCLEOTIDE SEQUENCE</scope>
    <source>
        <strain evidence="12">AVDCRST_MAG36</strain>
    </source>
</reference>
<evidence type="ECO:0000256" key="8">
    <source>
        <dbReference type="ARBA" id="ARBA00023136"/>
    </source>
</evidence>
<evidence type="ECO:0000256" key="3">
    <source>
        <dbReference type="ARBA" id="ARBA00022475"/>
    </source>
</evidence>
<keyword evidence="10" id="KW-0050">Antiport</keyword>
<dbReference type="GO" id="GO:0015386">
    <property type="term" value="F:potassium:proton antiporter activity"/>
    <property type="evidence" value="ECO:0007669"/>
    <property type="project" value="TreeGrafter"/>
</dbReference>